<dbReference type="Proteomes" id="UP001642540">
    <property type="component" value="Unassembled WGS sequence"/>
</dbReference>
<evidence type="ECO:0000256" key="1">
    <source>
        <dbReference type="SAM" id="Phobius"/>
    </source>
</evidence>
<feature type="signal peptide" evidence="2">
    <location>
        <begin position="1"/>
        <end position="21"/>
    </location>
</feature>
<comment type="caution">
    <text evidence="3">The sequence shown here is derived from an EMBL/GenBank/DDBJ whole genome shotgun (WGS) entry which is preliminary data.</text>
</comment>
<sequence length="859" mass="100179">MKKLILSFFISVFSQSMSVLGQSSLFKEAYRQYPDPSMKLQNYNLIQNLNDQLDKFSGCLRHLINYRGIDFFPPNNPVVLSRYIVLKILYQKQNSRQKFFRKEIKSFSIEKIPSNTTRFEYCNPVFDDNCNNEPESVDLSGKIKPWLCEAHFYLLPPTIDQDPSYYDVSAEEQELEFIIPFHFRNFWLESFESNPSNDSRHNMIVKNHASTPIIITRPRYEFLVVDTTYPSKFQSNLVWLWLKSLSIIRGGQLIDEHTRMHRNLFSIGGRVEQNGNLKISDLIFFCRFCKKCNNFVPIPLTATTFTMNSIDQRIRELERNIGRIFWEMYFGAKWHSPFLRANAGQEYQTFMQYNFQGNSHNSLSSKDDIEGLYTEIEAAIFKQVLENNSSFALRGGETRSECSGNPMTLLRAIPIILINSKGKHEGQSEFNFHPTHLKFVSCGNPKIRGFNFGPLTSIFQQSVWLSILSTMAFMYVLYTSYLFSRNTTRLDWKLLFKSVDGLMTCIRMFLEQGDDPITDRMTKQGVKFSAPRWIFCALMLTAIVLSNLYKNKNISEITLPRKPVPFDTFDMLVKHNFTTYTRGVFVSNGANLRHKTFFLQRTFLLPLVRPKPPFDYHDITNIFRSELFDYAQLEISALQPFLSKESTSVQAQFMMNHTLLLSNWFEILQASDNSTPYGMEVLTSCNKTALLLPDLQAHIVYSDLHRKKKSVFLSIENYFERRFALMFLRWVNPRVLKRTSGLFQSGIMNWWSKIFVDFMTGVQSKFDREFNWKPSTMHGNIFVVFAVFLVLVCASWVTFLAEVVLRFQSFLEIKKCKFTTCGTFHATRKRFPISSGNMNMARSRRSRTLVVKVSPEIET</sequence>
<keyword evidence="1" id="KW-0472">Membrane</keyword>
<name>A0ABP1S999_9HEXA</name>
<keyword evidence="2" id="KW-0732">Signal</keyword>
<feature type="chain" id="PRO_5045866208" evidence="2">
    <location>
        <begin position="22"/>
        <end position="859"/>
    </location>
</feature>
<reference evidence="3 4" key="1">
    <citation type="submission" date="2024-08" db="EMBL/GenBank/DDBJ databases">
        <authorList>
            <person name="Cucini C."/>
            <person name="Frati F."/>
        </authorList>
    </citation>
    <scope>NUCLEOTIDE SEQUENCE [LARGE SCALE GENOMIC DNA]</scope>
</reference>
<protein>
    <submittedName>
        <fullName evidence="3">Uncharacterized protein</fullName>
    </submittedName>
</protein>
<proteinExistence type="predicted"/>
<organism evidence="3 4">
    <name type="scientific">Orchesella dallaii</name>
    <dbReference type="NCBI Taxonomy" id="48710"/>
    <lineage>
        <taxon>Eukaryota</taxon>
        <taxon>Metazoa</taxon>
        <taxon>Ecdysozoa</taxon>
        <taxon>Arthropoda</taxon>
        <taxon>Hexapoda</taxon>
        <taxon>Collembola</taxon>
        <taxon>Entomobryomorpha</taxon>
        <taxon>Entomobryoidea</taxon>
        <taxon>Orchesellidae</taxon>
        <taxon>Orchesellinae</taxon>
        <taxon>Orchesella</taxon>
    </lineage>
</organism>
<feature type="transmembrane region" description="Helical" evidence="1">
    <location>
        <begin position="463"/>
        <end position="483"/>
    </location>
</feature>
<accession>A0ABP1S999</accession>
<keyword evidence="1" id="KW-0812">Transmembrane</keyword>
<feature type="transmembrane region" description="Helical" evidence="1">
    <location>
        <begin position="781"/>
        <end position="805"/>
    </location>
</feature>
<evidence type="ECO:0000313" key="3">
    <source>
        <dbReference type="EMBL" id="CAL8147171.1"/>
    </source>
</evidence>
<dbReference type="EMBL" id="CAXLJM020000164">
    <property type="protein sequence ID" value="CAL8147171.1"/>
    <property type="molecule type" value="Genomic_DNA"/>
</dbReference>
<keyword evidence="4" id="KW-1185">Reference proteome</keyword>
<gene>
    <name evidence="3" type="ORF">ODALV1_LOCUS31058</name>
</gene>
<keyword evidence="1" id="KW-1133">Transmembrane helix</keyword>
<evidence type="ECO:0000256" key="2">
    <source>
        <dbReference type="SAM" id="SignalP"/>
    </source>
</evidence>
<evidence type="ECO:0000313" key="4">
    <source>
        <dbReference type="Proteomes" id="UP001642540"/>
    </source>
</evidence>